<organism evidence="4 5">
    <name type="scientific">candidate division KSB3 bacterium</name>
    <dbReference type="NCBI Taxonomy" id="2044937"/>
    <lineage>
        <taxon>Bacteria</taxon>
        <taxon>candidate division KSB3</taxon>
    </lineage>
</organism>
<dbReference type="InterPro" id="IPR019734">
    <property type="entry name" value="TPR_rpt"/>
</dbReference>
<evidence type="ECO:0000259" key="3">
    <source>
        <dbReference type="Pfam" id="PF00656"/>
    </source>
</evidence>
<dbReference type="PANTHER" id="PTHR48104:SF30">
    <property type="entry name" value="METACASPASE-1"/>
    <property type="match status" value="1"/>
</dbReference>
<dbReference type="InterPro" id="IPR018247">
    <property type="entry name" value="EF_Hand_1_Ca_BS"/>
</dbReference>
<feature type="chain" id="PRO_5013687468" description="Peptidase C14 caspase domain-containing protein" evidence="2">
    <location>
        <begin position="25"/>
        <end position="858"/>
    </location>
</feature>
<dbReference type="InterPro" id="IPR029030">
    <property type="entry name" value="Caspase-like_dom_sf"/>
</dbReference>
<feature type="signal peptide" evidence="2">
    <location>
        <begin position="1"/>
        <end position="24"/>
    </location>
</feature>
<protein>
    <recommendedName>
        <fullName evidence="3">Peptidase C14 caspase domain-containing protein</fullName>
    </recommendedName>
</protein>
<dbReference type="Gene3D" id="3.40.50.1460">
    <property type="match status" value="1"/>
</dbReference>
<dbReference type="Proteomes" id="UP000230821">
    <property type="component" value="Unassembled WGS sequence"/>
</dbReference>
<dbReference type="AlphaFoldDB" id="A0A2G6KGD4"/>
<dbReference type="PANTHER" id="PTHR48104">
    <property type="entry name" value="METACASPASE-4"/>
    <property type="match status" value="1"/>
</dbReference>
<evidence type="ECO:0000313" key="5">
    <source>
        <dbReference type="Proteomes" id="UP000230821"/>
    </source>
</evidence>
<dbReference type="SUPFAM" id="SSF48452">
    <property type="entry name" value="TPR-like"/>
    <property type="match status" value="1"/>
</dbReference>
<feature type="domain" description="Peptidase C14 caspase" evidence="3">
    <location>
        <begin position="544"/>
        <end position="775"/>
    </location>
</feature>
<dbReference type="SMART" id="SM00028">
    <property type="entry name" value="TPR"/>
    <property type="match status" value="2"/>
</dbReference>
<dbReference type="Gene3D" id="1.25.40.10">
    <property type="entry name" value="Tetratricopeptide repeat domain"/>
    <property type="match status" value="2"/>
</dbReference>
<keyword evidence="1" id="KW-0802">TPR repeat</keyword>
<name>A0A2G6KGD4_9BACT</name>
<dbReference type="InterPro" id="IPR011600">
    <property type="entry name" value="Pept_C14_caspase"/>
</dbReference>
<dbReference type="EMBL" id="PDSK01000092">
    <property type="protein sequence ID" value="PIE34062.1"/>
    <property type="molecule type" value="Genomic_DNA"/>
</dbReference>
<reference evidence="4 5" key="1">
    <citation type="submission" date="2017-10" db="EMBL/GenBank/DDBJ databases">
        <title>Novel microbial diversity and functional potential in the marine mammal oral microbiome.</title>
        <authorList>
            <person name="Dudek N.K."/>
            <person name="Sun C.L."/>
            <person name="Burstein D."/>
            <person name="Kantor R.S."/>
            <person name="Aliaga Goltsman D.S."/>
            <person name="Bik E.M."/>
            <person name="Thomas B.C."/>
            <person name="Banfield J.F."/>
            <person name="Relman D.A."/>
        </authorList>
    </citation>
    <scope>NUCLEOTIDE SEQUENCE [LARGE SCALE GENOMIC DNA]</scope>
    <source>
        <strain evidence="4">DOLJORAL78_47_16</strain>
    </source>
</reference>
<dbReference type="GO" id="GO:0005737">
    <property type="term" value="C:cytoplasm"/>
    <property type="evidence" value="ECO:0007669"/>
    <property type="project" value="TreeGrafter"/>
</dbReference>
<dbReference type="Pfam" id="PF00656">
    <property type="entry name" value="Peptidase_C14"/>
    <property type="match status" value="1"/>
</dbReference>
<gene>
    <name evidence="4" type="ORF">CSA56_09100</name>
</gene>
<dbReference type="PROSITE" id="PS00018">
    <property type="entry name" value="EF_HAND_1"/>
    <property type="match status" value="1"/>
</dbReference>
<feature type="repeat" description="TPR" evidence="1">
    <location>
        <begin position="27"/>
        <end position="60"/>
    </location>
</feature>
<dbReference type="SUPFAM" id="SSF52129">
    <property type="entry name" value="Caspase-like"/>
    <property type="match status" value="1"/>
</dbReference>
<dbReference type="PROSITE" id="PS50005">
    <property type="entry name" value="TPR"/>
    <property type="match status" value="1"/>
</dbReference>
<proteinExistence type="predicted"/>
<dbReference type="InterPro" id="IPR050452">
    <property type="entry name" value="Metacaspase"/>
</dbReference>
<dbReference type="GO" id="GO:0006508">
    <property type="term" value="P:proteolysis"/>
    <property type="evidence" value="ECO:0007669"/>
    <property type="project" value="InterPro"/>
</dbReference>
<comment type="caution">
    <text evidence="4">The sequence shown here is derived from an EMBL/GenBank/DDBJ whole genome shotgun (WGS) entry which is preliminary data.</text>
</comment>
<accession>A0A2G6KGD4</accession>
<evidence type="ECO:0000313" key="4">
    <source>
        <dbReference type="EMBL" id="PIE34062.1"/>
    </source>
</evidence>
<dbReference type="GO" id="GO:0004197">
    <property type="term" value="F:cysteine-type endopeptidase activity"/>
    <property type="evidence" value="ECO:0007669"/>
    <property type="project" value="InterPro"/>
</dbReference>
<sequence>MCKRSPFLGSIAAIVCVLASFSFAAEWHDFYFDAQQASKQKNWEKAIELYKKAIEVEPEPSAGKRFGMGKRRYVPYIELGLAYLGRGDIDSAHHACMQSKEKGVAPSKTVEQCLKVTSKFLGQPQSSSPTPQAPHTTVAPVITFTTAIPAETIPKHFDLKGVVRGSHGIKELKLTVENLGLAAITTFGMQKKDKEDFWITIPLDFGKNDVTLEAVDVKGYTGKQMFTIVRQTSTAQGQEVLPATTPISTDQAPEVLPTAIPTQKALQKETPASRPTSTPTPTQVKQLLLQADSYFDRQWFLTPQETNAFDTYKAVLQLAPENRHARERLHTIAQTYKRWGDNHFTDQDYEKAQTYYQRHLTIAMYLLEELDDQKQLPAIRQTQEQLVAIQSPPSPTPTEVIAAVPTPVHQAESTPPPSPAIHADRRPSIKLTMPVPEETDQETLTLEGVANDDIGVTTVNIRVEKPGTKGLTLVLDRQNHSTNRKAFDFQKLVSLFPGSNIIHIEAVDTTGQTGHHTLQIHRKMTSHPKENADVKSVPHRNDLYAVIVGIGQYQDERLNLRFTVNDAQGLYDILTNPLYGGVPKDHIKLLLNEEATDRNIKRAIGRWLSRQAQEDDTVLIYYSGHGAPEGRDTYWVTYNADIDDLYTTALNNSDIADMLDRIHSRRVITFLDSCYSAATVIRKNQTRSVPTEIPWKKFAGEGRVTISASDGKELSLELEEYRHGVFTYYLLEGLKGQADSNADGIVEVDEIWDYVKYQVKEKSREAGNPQTPVFQGAITAGIPLTYNKEHFEKKQHEKALQARQETLANFYEQGVIETETFICALNILNDGTSNRWLDDLLAGKITPQLFNRFFRCTE</sequence>
<keyword evidence="2" id="KW-0732">Signal</keyword>
<dbReference type="InterPro" id="IPR011990">
    <property type="entry name" value="TPR-like_helical_dom_sf"/>
</dbReference>
<evidence type="ECO:0000256" key="1">
    <source>
        <dbReference type="PROSITE-ProRule" id="PRU00339"/>
    </source>
</evidence>
<evidence type="ECO:0000256" key="2">
    <source>
        <dbReference type="SAM" id="SignalP"/>
    </source>
</evidence>